<evidence type="ECO:0000313" key="24">
    <source>
        <dbReference type="Proteomes" id="UP000501346"/>
    </source>
</evidence>
<keyword evidence="10 19" id="KW-0175">Coiled coil</keyword>
<name>A0A6C1DQZ9_SACPS</name>
<evidence type="ECO:0000256" key="14">
    <source>
        <dbReference type="ARBA" id="ARBA00047984"/>
    </source>
</evidence>
<evidence type="ECO:0000256" key="16">
    <source>
        <dbReference type="PROSITE-ProRule" id="PRU00552"/>
    </source>
</evidence>
<evidence type="ECO:0000256" key="7">
    <source>
        <dbReference type="ARBA" id="ARBA00022806"/>
    </source>
</evidence>
<evidence type="ECO:0000256" key="5">
    <source>
        <dbReference type="ARBA" id="ARBA00022741"/>
    </source>
</evidence>
<evidence type="ECO:0000256" key="13">
    <source>
        <dbReference type="ARBA" id="ARBA00038757"/>
    </source>
</evidence>
<dbReference type="Pfam" id="PF00271">
    <property type="entry name" value="Helicase_C"/>
    <property type="match status" value="1"/>
</dbReference>
<reference evidence="23 24" key="1">
    <citation type="journal article" date="2019" name="BMC Genomics">
        <title>Chromosome level assembly and comparative genome analysis confirm lager-brewing yeasts originated from a single hybridization.</title>
        <authorList>
            <person name="Salazar A.N."/>
            <person name="Gorter de Vries A.R."/>
            <person name="van den Broek M."/>
            <person name="Brouwers N."/>
            <person name="de la Torre Cortes P."/>
            <person name="Kuijpers N.G.A."/>
            <person name="Daran J.G."/>
            <person name="Abeel T."/>
        </authorList>
    </citation>
    <scope>NUCLEOTIDE SEQUENCE [LARGE SCALE GENOMIC DNA]</scope>
    <source>
        <strain evidence="23 24">CBS 1483</strain>
    </source>
</reference>
<dbReference type="CDD" id="cd17960">
    <property type="entry name" value="DEADc_DDX55"/>
    <property type="match status" value="1"/>
</dbReference>
<dbReference type="AlphaFoldDB" id="A0A6C1DQZ9"/>
<keyword evidence="24" id="KW-1185">Reference proteome</keyword>
<keyword evidence="11" id="KW-0539">Nucleus</keyword>
<comment type="subunit">
    <text evidence="13">Component of pre-60S ribosomal complexes.</text>
</comment>
<keyword evidence="7 17" id="KW-0347">Helicase</keyword>
<keyword evidence="3" id="KW-0698">rRNA processing</keyword>
<comment type="similarity">
    <text evidence="12">Belongs to the DEAD box helicase family. DDX55/SPB4 subfamily.</text>
</comment>
<dbReference type="SUPFAM" id="SSF52540">
    <property type="entry name" value="P-loop containing nucleoside triphosphate hydrolases"/>
    <property type="match status" value="1"/>
</dbReference>
<dbReference type="GO" id="GO:0005524">
    <property type="term" value="F:ATP binding"/>
    <property type="evidence" value="ECO:0007669"/>
    <property type="project" value="UniProtKB-UniRule"/>
</dbReference>
<comment type="catalytic activity">
    <reaction evidence="14 18">
        <text>ATP + H2O = ADP + phosphate + H(+)</text>
        <dbReference type="Rhea" id="RHEA:13065"/>
        <dbReference type="ChEBI" id="CHEBI:15377"/>
        <dbReference type="ChEBI" id="CHEBI:15378"/>
        <dbReference type="ChEBI" id="CHEBI:30616"/>
        <dbReference type="ChEBI" id="CHEBI:43474"/>
        <dbReference type="ChEBI" id="CHEBI:456216"/>
        <dbReference type="EC" id="3.6.4.13"/>
    </reaction>
</comment>
<keyword evidence="5 17" id="KW-0547">Nucleotide-binding</keyword>
<dbReference type="CDD" id="cd18787">
    <property type="entry name" value="SF2_C_DEAD"/>
    <property type="match status" value="1"/>
</dbReference>
<evidence type="ECO:0000256" key="15">
    <source>
        <dbReference type="ARBA" id="ARBA00058258"/>
    </source>
</evidence>
<dbReference type="FunFam" id="3.40.50.300:FF:002539">
    <property type="entry name" value="RNA helicase"/>
    <property type="match status" value="1"/>
</dbReference>
<dbReference type="GO" id="GO:0003723">
    <property type="term" value="F:RNA binding"/>
    <property type="evidence" value="ECO:0007669"/>
    <property type="project" value="UniProtKB-UniRule"/>
</dbReference>
<dbReference type="Pfam" id="PF13959">
    <property type="entry name" value="CTE_SPB4"/>
    <property type="match status" value="1"/>
</dbReference>
<evidence type="ECO:0000256" key="2">
    <source>
        <dbReference type="ARBA" id="ARBA00022517"/>
    </source>
</evidence>
<dbReference type="Pfam" id="PF00270">
    <property type="entry name" value="DEAD"/>
    <property type="match status" value="1"/>
</dbReference>
<feature type="coiled-coil region" evidence="19">
    <location>
        <begin position="543"/>
        <end position="579"/>
    </location>
</feature>
<evidence type="ECO:0000256" key="10">
    <source>
        <dbReference type="ARBA" id="ARBA00023054"/>
    </source>
</evidence>
<keyword evidence="8 17" id="KW-0067">ATP-binding</keyword>
<feature type="short sequence motif" description="Q motif" evidence="16">
    <location>
        <begin position="7"/>
        <end position="35"/>
    </location>
</feature>
<organism evidence="23 24">
    <name type="scientific">Saccharomyces pastorianus</name>
    <name type="common">Lager yeast</name>
    <name type="synonym">Saccharomyces cerevisiae x Saccharomyces eubayanus</name>
    <dbReference type="NCBI Taxonomy" id="27292"/>
    <lineage>
        <taxon>Eukaryota</taxon>
        <taxon>Fungi</taxon>
        <taxon>Dikarya</taxon>
        <taxon>Ascomycota</taxon>
        <taxon>Saccharomycotina</taxon>
        <taxon>Saccharomycetes</taxon>
        <taxon>Saccharomycetales</taxon>
        <taxon>Saccharomycetaceae</taxon>
        <taxon>Saccharomyces</taxon>
    </lineage>
</organism>
<dbReference type="InterPro" id="IPR000629">
    <property type="entry name" value="RNA-helicase_DEAD-box_CS"/>
</dbReference>
<dbReference type="GO" id="GO:0005730">
    <property type="term" value="C:nucleolus"/>
    <property type="evidence" value="ECO:0007669"/>
    <property type="project" value="UniProtKB-SubCell"/>
</dbReference>
<gene>
    <name evidence="23" type="primary">SPB4_1</name>
    <name evidence="23" type="ORF">GRS66_001583</name>
</gene>
<dbReference type="PROSITE" id="PS51192">
    <property type="entry name" value="HELICASE_ATP_BIND_1"/>
    <property type="match status" value="1"/>
</dbReference>
<dbReference type="PROSITE" id="PS51195">
    <property type="entry name" value="Q_MOTIF"/>
    <property type="match status" value="1"/>
</dbReference>
<dbReference type="Proteomes" id="UP000501346">
    <property type="component" value="Chromosome ScVI"/>
</dbReference>
<comment type="function">
    <text evidence="15">ATP-binding RNA helicase involved in the biogenesis of 60S ribosomal subunits. Binds 90S pre-ribosomal particles and dissociates from pre-60S ribosomal particles after processing of 27SB pre-rRNA. Required for the normal formation of 18S rRNA through the processing of pre-rRNAs at sites A0, A1 and A2, and the normal formation of 25S and 5.8S rRNAs through the processing of pre-rRNAs at sites C1 and C2. Also required for recruitment of NOG2 to pre-ribosomes.</text>
</comment>
<comment type="subcellular location">
    <subcellularLocation>
        <location evidence="1">Nucleus</location>
        <location evidence="1">Nucleolus</location>
    </subcellularLocation>
</comment>
<evidence type="ECO:0000256" key="11">
    <source>
        <dbReference type="ARBA" id="ARBA00023242"/>
    </source>
</evidence>
<evidence type="ECO:0000256" key="8">
    <source>
        <dbReference type="ARBA" id="ARBA00022840"/>
    </source>
</evidence>
<sequence length="606" mass="69416">MSKSLEWDNLGFSLLPWIRTGLDVMGFETMTPVQASTIPMLAGNKDVVVDSVTGSGKTAAFVIPVLEKVVKEEANTSKFKKAHFHSLIIAPTRELSRQIESVVLSFLEHYPSDLFPIKCQLLVGTNEATVRDDVSNFLRNRPQILIGTPGRVLDFLQMPAVKTSACSMVVMDEADRLLDMSFIKDTEKILRLLPKQRRTGLFSATMRSAGSDIFKTGLRNPVRITVNSKNQAPSSLKLNYCVVNPAEKLQLLVSVLNNYKFKKCIVYFPTCVSVSYFYSFIQYLGKRNILVNEVEVFSLHGKLQTSARTKTLTAFTDSLSNSVLFTTDVAARGIDIPDVDLVIQLDPPTNTDMFMHRCGRTGRANRVGKAITFLNEGREEDFIPFMQVKNVELEELDLEVKGITTNFYEDFRNWILEDRDRFDKGVKAYVAFIKYYSNHSATSIFRLQSLDYVGIAKLYGLFRLPRMPEITKYLATEKQEGIFPGNWLVDPPVNMDEYKYKDKKREKERQETLKNISLINDKKKLKSELKKKNLAWSDKTLTKERKLERKEKMSLKRKAIEEELKAEELDENAEEERIKEDWKEIVLQNKRKKVSSKAIQGNFDHL</sequence>
<dbReference type="InterPro" id="IPR014014">
    <property type="entry name" value="RNA_helicase_DEAD_Q_motif"/>
</dbReference>
<feature type="domain" description="DEAD-box RNA helicase Q" evidence="22">
    <location>
        <begin position="7"/>
        <end position="35"/>
    </location>
</feature>
<dbReference type="Gene3D" id="3.40.50.300">
    <property type="entry name" value="P-loop containing nucleotide triphosphate hydrolases"/>
    <property type="match status" value="2"/>
</dbReference>
<dbReference type="InterPro" id="IPR056330">
    <property type="entry name" value="CTT_SPB4"/>
</dbReference>
<evidence type="ECO:0000259" key="21">
    <source>
        <dbReference type="PROSITE" id="PS51194"/>
    </source>
</evidence>
<dbReference type="InterPro" id="IPR027417">
    <property type="entry name" value="P-loop_NTPase"/>
</dbReference>
<evidence type="ECO:0000256" key="19">
    <source>
        <dbReference type="SAM" id="Coils"/>
    </source>
</evidence>
<evidence type="ECO:0000256" key="1">
    <source>
        <dbReference type="ARBA" id="ARBA00004604"/>
    </source>
</evidence>
<dbReference type="SMART" id="SM00487">
    <property type="entry name" value="DEXDc"/>
    <property type="match status" value="1"/>
</dbReference>
<dbReference type="SMART" id="SM00490">
    <property type="entry name" value="HELICc"/>
    <property type="match status" value="1"/>
</dbReference>
<dbReference type="EMBL" id="CP048987">
    <property type="protein sequence ID" value="QID79329.1"/>
    <property type="molecule type" value="Genomic_DNA"/>
</dbReference>
<evidence type="ECO:0000256" key="3">
    <source>
        <dbReference type="ARBA" id="ARBA00022552"/>
    </source>
</evidence>
<feature type="domain" description="Helicase ATP-binding" evidence="20">
    <location>
        <begin position="38"/>
        <end position="224"/>
    </location>
</feature>
<dbReference type="InterPro" id="IPR001650">
    <property type="entry name" value="Helicase_C-like"/>
</dbReference>
<keyword evidence="9 18" id="KW-0694">RNA-binding</keyword>
<dbReference type="InterPro" id="IPR014001">
    <property type="entry name" value="Helicase_ATP-bd"/>
</dbReference>
<keyword evidence="2" id="KW-0690">Ribosome biogenesis</keyword>
<comment type="domain">
    <text evidence="18">The Q motif is unique to and characteristic of the DEAD box family of RNA helicases and controls ATP binding and hydrolysis.</text>
</comment>
<dbReference type="EC" id="3.6.4.13" evidence="18"/>
<evidence type="ECO:0000256" key="4">
    <source>
        <dbReference type="ARBA" id="ARBA00022553"/>
    </source>
</evidence>
<evidence type="ECO:0000256" key="18">
    <source>
        <dbReference type="RuleBase" id="RU365068"/>
    </source>
</evidence>
<evidence type="ECO:0000256" key="9">
    <source>
        <dbReference type="ARBA" id="ARBA00022884"/>
    </source>
</evidence>
<evidence type="ECO:0000259" key="22">
    <source>
        <dbReference type="PROSITE" id="PS51195"/>
    </source>
</evidence>
<dbReference type="SMART" id="SM01178">
    <property type="entry name" value="DUF4217"/>
    <property type="match status" value="1"/>
</dbReference>
<evidence type="ECO:0000256" key="6">
    <source>
        <dbReference type="ARBA" id="ARBA00022801"/>
    </source>
</evidence>
<protein>
    <recommendedName>
        <fullName evidence="18">ATP-dependent RNA helicase</fullName>
        <ecNumber evidence="18">3.6.4.13</ecNumber>
    </recommendedName>
</protein>
<dbReference type="GO" id="GO:0016787">
    <property type="term" value="F:hydrolase activity"/>
    <property type="evidence" value="ECO:0007669"/>
    <property type="project" value="UniProtKB-KW"/>
</dbReference>
<comment type="function">
    <text evidence="18">RNA helicase.</text>
</comment>
<dbReference type="Pfam" id="PF23681">
    <property type="entry name" value="CTT_SPB4"/>
    <property type="match status" value="1"/>
</dbReference>
<feature type="domain" description="Helicase C-terminal" evidence="21">
    <location>
        <begin position="248"/>
        <end position="404"/>
    </location>
</feature>
<dbReference type="PROSITE" id="PS00039">
    <property type="entry name" value="DEAD_ATP_HELICASE"/>
    <property type="match status" value="1"/>
</dbReference>
<keyword evidence="4" id="KW-0597">Phosphoprotein</keyword>
<dbReference type="InterPro" id="IPR011545">
    <property type="entry name" value="DEAD/DEAH_box_helicase_dom"/>
</dbReference>
<keyword evidence="6 17" id="KW-0378">Hydrolase</keyword>
<proteinExistence type="inferred from homology"/>
<evidence type="ECO:0000256" key="17">
    <source>
        <dbReference type="RuleBase" id="RU000492"/>
    </source>
</evidence>
<dbReference type="InterPro" id="IPR025313">
    <property type="entry name" value="SPB4-like_CTE"/>
</dbReference>
<evidence type="ECO:0000259" key="20">
    <source>
        <dbReference type="PROSITE" id="PS51192"/>
    </source>
</evidence>
<dbReference type="GO" id="GO:0006364">
    <property type="term" value="P:rRNA processing"/>
    <property type="evidence" value="ECO:0007669"/>
    <property type="project" value="UniProtKB-KW"/>
</dbReference>
<dbReference type="PANTHER" id="PTHR24031">
    <property type="entry name" value="RNA HELICASE"/>
    <property type="match status" value="1"/>
</dbReference>
<accession>A0A6C1DQZ9</accession>
<dbReference type="OrthoDB" id="7396459at2759"/>
<dbReference type="GO" id="GO:0003724">
    <property type="term" value="F:RNA helicase activity"/>
    <property type="evidence" value="ECO:0007669"/>
    <property type="project" value="UniProtKB-EC"/>
</dbReference>
<dbReference type="PROSITE" id="PS51194">
    <property type="entry name" value="HELICASE_CTER"/>
    <property type="match status" value="1"/>
</dbReference>
<evidence type="ECO:0000313" key="23">
    <source>
        <dbReference type="EMBL" id="QID79329.1"/>
    </source>
</evidence>
<evidence type="ECO:0000256" key="12">
    <source>
        <dbReference type="ARBA" id="ARBA00038002"/>
    </source>
</evidence>